<dbReference type="Proteomes" id="UP000289486">
    <property type="component" value="Segment"/>
</dbReference>
<organism evidence="1 2">
    <name type="scientific">Pantoea phage vB_PagM_LIET2</name>
    <dbReference type="NCBI Taxonomy" id="2508071"/>
    <lineage>
        <taxon>Viruses</taxon>
        <taxon>Duplodnaviria</taxon>
        <taxon>Heunggongvirae</taxon>
        <taxon>Uroviricota</taxon>
        <taxon>Caudoviricetes</taxon>
        <taxon>Lietduovirus</taxon>
        <taxon>Lietduovirus LIET2</taxon>
    </lineage>
</organism>
<evidence type="ECO:0000313" key="1">
    <source>
        <dbReference type="EMBL" id="QAX92269.1"/>
    </source>
</evidence>
<sequence length="61" mass="6923">MKEIRTPTPARDVRQGDVIFWRGSALKVRLVELNRFTVRLVVGGTVINPNATDKLIVLTYQ</sequence>
<accession>A0A411AW07</accession>
<keyword evidence="2" id="KW-1185">Reference proteome</keyword>
<gene>
    <name evidence="1" type="ORF">LIET2_gp017</name>
</gene>
<proteinExistence type="predicted"/>
<name>A0A411AW07_9CAUD</name>
<dbReference type="EMBL" id="MK388689">
    <property type="protein sequence ID" value="QAX92269.1"/>
    <property type="molecule type" value="Genomic_DNA"/>
</dbReference>
<protein>
    <submittedName>
        <fullName evidence="1">Uncharacterized protein</fullName>
    </submittedName>
</protein>
<evidence type="ECO:0000313" key="2">
    <source>
        <dbReference type="Proteomes" id="UP000289486"/>
    </source>
</evidence>
<reference evidence="1 2" key="1">
    <citation type="submission" date="2019-01" db="EMBL/GenBank/DDBJ databases">
        <title>Complete genome sequence of Pantoea phage vB_PagM_LIET2.</title>
        <authorList>
            <person name="Truncaite L."/>
            <person name="Simoliuniene M."/>
            <person name="Kazlauskas D."/>
            <person name="Meskys R."/>
            <person name="Simoliunas E."/>
        </authorList>
    </citation>
    <scope>NUCLEOTIDE SEQUENCE [LARGE SCALE GENOMIC DNA]</scope>
</reference>